<dbReference type="Proteomes" id="UP001557465">
    <property type="component" value="Unassembled WGS sequence"/>
</dbReference>
<name>A0ABV3TQU9_9RHOB</name>
<feature type="transmembrane region" description="Helical" evidence="1">
    <location>
        <begin position="16"/>
        <end position="36"/>
    </location>
</feature>
<comment type="caution">
    <text evidence="2">The sequence shown here is derived from an EMBL/GenBank/DDBJ whole genome shotgun (WGS) entry which is preliminary data.</text>
</comment>
<evidence type="ECO:0000313" key="2">
    <source>
        <dbReference type="EMBL" id="MEX1663373.1"/>
    </source>
</evidence>
<keyword evidence="1" id="KW-1133">Transmembrane helix</keyword>
<keyword evidence="1" id="KW-0812">Transmembrane</keyword>
<gene>
    <name evidence="2" type="ORF">AB4874_17335</name>
</gene>
<keyword evidence="1" id="KW-0472">Membrane</keyword>
<keyword evidence="3" id="KW-1185">Reference proteome</keyword>
<organism evidence="2 3">
    <name type="scientific">Thioclava arctica</name>
    <dbReference type="NCBI Taxonomy" id="3238301"/>
    <lineage>
        <taxon>Bacteria</taxon>
        <taxon>Pseudomonadati</taxon>
        <taxon>Pseudomonadota</taxon>
        <taxon>Alphaproteobacteria</taxon>
        <taxon>Rhodobacterales</taxon>
        <taxon>Paracoccaceae</taxon>
        <taxon>Thioclava</taxon>
    </lineage>
</organism>
<sequence length="40" mass="4216">MAQQIKAVFARNSSTLLHDAIGGVALCVSFLIALYLPGLL</sequence>
<accession>A0ABV3TQU9</accession>
<proteinExistence type="predicted"/>
<dbReference type="RefSeq" id="WP_295533680.1">
    <property type="nucleotide sequence ID" value="NZ_JBFRYC010000015.1"/>
</dbReference>
<dbReference type="EMBL" id="JBFRYC010000015">
    <property type="protein sequence ID" value="MEX1663373.1"/>
    <property type="molecule type" value="Genomic_DNA"/>
</dbReference>
<evidence type="ECO:0000256" key="1">
    <source>
        <dbReference type="SAM" id="Phobius"/>
    </source>
</evidence>
<protein>
    <submittedName>
        <fullName evidence="2">Uncharacterized protein</fullName>
    </submittedName>
</protein>
<evidence type="ECO:0000313" key="3">
    <source>
        <dbReference type="Proteomes" id="UP001557465"/>
    </source>
</evidence>
<reference evidence="2 3" key="1">
    <citation type="journal article" date="2011" name="Int. J. Syst. Evol. Microbiol.">
        <title>Zhongshania antarctica gen. nov., sp. nov. and Zhongshania guokunii sp. nov., gammaproteobacteria respectively isolated from coastal attached (fast) ice and surface seawater of the Antarctic.</title>
        <authorList>
            <person name="Li H.J."/>
            <person name="Zhang X.Y."/>
            <person name="Chen C.X."/>
            <person name="Zhang Y.J."/>
            <person name="Gao Z.M."/>
            <person name="Yu Y."/>
            <person name="Chen X.L."/>
            <person name="Chen B."/>
            <person name="Zhang Y.Z."/>
        </authorList>
    </citation>
    <scope>NUCLEOTIDE SEQUENCE [LARGE SCALE GENOMIC DNA]</scope>
    <source>
        <strain evidence="2 3">15-R06ZXC-3</strain>
    </source>
</reference>